<dbReference type="AlphaFoldDB" id="X1J7J9"/>
<feature type="domain" description="Methylmalonyl-CoA mutase alpha/beta chain catalytic" evidence="1">
    <location>
        <begin position="11"/>
        <end position="226"/>
    </location>
</feature>
<dbReference type="Pfam" id="PF01642">
    <property type="entry name" value="MM_CoA_mutase"/>
    <property type="match status" value="1"/>
</dbReference>
<feature type="non-terminal residue" evidence="2">
    <location>
        <position position="1"/>
    </location>
</feature>
<dbReference type="InterPro" id="IPR006099">
    <property type="entry name" value="MeMalonylCoA_mutase_a/b_cat"/>
</dbReference>
<evidence type="ECO:0000313" key="2">
    <source>
        <dbReference type="EMBL" id="GAH74324.1"/>
    </source>
</evidence>
<organism evidence="2">
    <name type="scientific">marine sediment metagenome</name>
    <dbReference type="NCBI Taxonomy" id="412755"/>
    <lineage>
        <taxon>unclassified sequences</taxon>
        <taxon>metagenomes</taxon>
        <taxon>ecological metagenomes</taxon>
    </lineage>
</organism>
<dbReference type="PANTHER" id="PTHR48101:SF1">
    <property type="entry name" value="METHYLMALONYL-COA MUTASE, LARGE SUBUNIT"/>
    <property type="match status" value="1"/>
</dbReference>
<dbReference type="PANTHER" id="PTHR48101">
    <property type="entry name" value="METHYLMALONYL-COA MUTASE, MITOCHONDRIAL-RELATED"/>
    <property type="match status" value="1"/>
</dbReference>
<gene>
    <name evidence="2" type="ORF">S03H2_51585</name>
</gene>
<sequence>LKITAYSHGGETLLEPMNNIVRITLAALAYVLGGVQFLYNASYDEVLGTPTEKTAKIAVRTQQILAHELGITNTVDPLAGSYYIESLTTQIDKQIYEEFEKVEERGGAIAAIETGYYMSHISDGAIRRQREFERGDRVSVGVNKYRTEPKIPSGAFRIDPSIEAKQVERLNKVKQERNSQRVRDTLAYVREVAEGDGNLVPPVLEAVRAYASIGEICDVLREVFGEYQAREYFTAKG</sequence>
<accession>X1J7J9</accession>
<dbReference type="Gene3D" id="3.20.20.240">
    <property type="entry name" value="Methylmalonyl-CoA mutase"/>
    <property type="match status" value="1"/>
</dbReference>
<dbReference type="GO" id="GO:0016866">
    <property type="term" value="F:intramolecular transferase activity"/>
    <property type="evidence" value="ECO:0007669"/>
    <property type="project" value="InterPro"/>
</dbReference>
<dbReference type="SUPFAM" id="SSF51703">
    <property type="entry name" value="Cobalamin (vitamin B12)-dependent enzymes"/>
    <property type="match status" value="1"/>
</dbReference>
<name>X1J7J9_9ZZZZ</name>
<comment type="caution">
    <text evidence="2">The sequence shown here is derived from an EMBL/GenBank/DDBJ whole genome shotgun (WGS) entry which is preliminary data.</text>
</comment>
<protein>
    <recommendedName>
        <fullName evidence="1">Methylmalonyl-CoA mutase alpha/beta chain catalytic domain-containing protein</fullName>
    </recommendedName>
</protein>
<proteinExistence type="predicted"/>
<dbReference type="EMBL" id="BARU01032734">
    <property type="protein sequence ID" value="GAH74324.1"/>
    <property type="molecule type" value="Genomic_DNA"/>
</dbReference>
<reference evidence="2" key="1">
    <citation type="journal article" date="2014" name="Front. Microbiol.">
        <title>High frequency of phylogenetically diverse reductive dehalogenase-homologous genes in deep subseafloor sedimentary metagenomes.</title>
        <authorList>
            <person name="Kawai M."/>
            <person name="Futagami T."/>
            <person name="Toyoda A."/>
            <person name="Takaki Y."/>
            <person name="Nishi S."/>
            <person name="Hori S."/>
            <person name="Arai W."/>
            <person name="Tsubouchi T."/>
            <person name="Morono Y."/>
            <person name="Uchiyama I."/>
            <person name="Ito T."/>
            <person name="Fujiyama A."/>
            <person name="Inagaki F."/>
            <person name="Takami H."/>
        </authorList>
    </citation>
    <scope>NUCLEOTIDE SEQUENCE</scope>
    <source>
        <strain evidence="2">Expedition CK06-06</strain>
    </source>
</reference>
<evidence type="ECO:0000259" key="1">
    <source>
        <dbReference type="Pfam" id="PF01642"/>
    </source>
</evidence>
<dbReference type="GO" id="GO:0031419">
    <property type="term" value="F:cobalamin binding"/>
    <property type="evidence" value="ECO:0007669"/>
    <property type="project" value="InterPro"/>
</dbReference>
<dbReference type="InterPro" id="IPR016176">
    <property type="entry name" value="Cbl-dep_enz_cat"/>
</dbReference>